<dbReference type="PANTHER" id="PTHR10037">
    <property type="entry name" value="VOLTAGE-GATED CATION CHANNEL CALCIUM AND SODIUM"/>
    <property type="match status" value="1"/>
</dbReference>
<dbReference type="GO" id="GO:0005248">
    <property type="term" value="F:voltage-gated sodium channel activity"/>
    <property type="evidence" value="ECO:0007669"/>
    <property type="project" value="TreeGrafter"/>
</dbReference>
<keyword evidence="4 6" id="KW-0472">Membrane</keyword>
<dbReference type="SUPFAM" id="SSF81324">
    <property type="entry name" value="Voltage-gated potassium channels"/>
    <property type="match status" value="1"/>
</dbReference>
<feature type="transmembrane region" description="Helical" evidence="6">
    <location>
        <begin position="239"/>
        <end position="256"/>
    </location>
</feature>
<dbReference type="InterPro" id="IPR043203">
    <property type="entry name" value="VGCC_Ca_Na"/>
</dbReference>
<dbReference type="GO" id="GO:0086010">
    <property type="term" value="P:membrane depolarization during action potential"/>
    <property type="evidence" value="ECO:0007669"/>
    <property type="project" value="TreeGrafter"/>
</dbReference>
<evidence type="ECO:0000256" key="3">
    <source>
        <dbReference type="ARBA" id="ARBA00022989"/>
    </source>
</evidence>
<feature type="transmembrane region" description="Helical" evidence="6">
    <location>
        <begin position="262"/>
        <end position="284"/>
    </location>
</feature>
<evidence type="ECO:0000256" key="4">
    <source>
        <dbReference type="ARBA" id="ARBA00023136"/>
    </source>
</evidence>
<dbReference type="FunFam" id="1.20.120.350:FF:000022">
    <property type="entry name" value="Sodium channel protein"/>
    <property type="match status" value="1"/>
</dbReference>
<evidence type="ECO:0000313" key="8">
    <source>
        <dbReference type="EMBL" id="CAL4139094.1"/>
    </source>
</evidence>
<protein>
    <recommendedName>
        <fullName evidence="7">Ion transport domain-containing protein</fullName>
    </recommendedName>
</protein>
<dbReference type="GO" id="GO:0001518">
    <property type="term" value="C:voltage-gated sodium channel complex"/>
    <property type="evidence" value="ECO:0007669"/>
    <property type="project" value="TreeGrafter"/>
</dbReference>
<proteinExistence type="predicted"/>
<evidence type="ECO:0000313" key="9">
    <source>
        <dbReference type="Proteomes" id="UP001497623"/>
    </source>
</evidence>
<accession>A0AAV2RQY2</accession>
<keyword evidence="2 6" id="KW-0812">Transmembrane</keyword>
<comment type="subcellular location">
    <subcellularLocation>
        <location evidence="1">Membrane</location>
        <topology evidence="1">Multi-pass membrane protein</topology>
    </subcellularLocation>
</comment>
<evidence type="ECO:0000256" key="2">
    <source>
        <dbReference type="ARBA" id="ARBA00022692"/>
    </source>
</evidence>
<feature type="non-terminal residue" evidence="8">
    <location>
        <position position="312"/>
    </location>
</feature>
<reference evidence="8 9" key="1">
    <citation type="submission" date="2024-05" db="EMBL/GenBank/DDBJ databases">
        <authorList>
            <person name="Wallberg A."/>
        </authorList>
    </citation>
    <scope>NUCLEOTIDE SEQUENCE [LARGE SCALE GENOMIC DNA]</scope>
</reference>
<sequence>MSEESESLNEEERSLFRPFTRESFAAIEARIAEENAKKKELQKKKEEGEIVYGDDDDEEGPIADTNLEQGMPLPNRLAQQFPDEMVGVPLEDIDMYYHNKRTFVVISKGKDIFRFSATSAMWLLTPYNSVRRTAINVLIHPLFNFFIICTILSNCMLMITPSTPVIESSEVLFTAIYTFESGVKLMARGFVLECFTYLRDAWNWLDFVVIALAYVTMGIDLGNLAALRTFRVLRALKTVAIIPGLKTIVGAVIESVKNLRDVIILTVFSLSVFALLGLQIYMGVLTQKCVRKFDFNSINWTHQEYADFCANA</sequence>
<evidence type="ECO:0000256" key="6">
    <source>
        <dbReference type="SAM" id="Phobius"/>
    </source>
</evidence>
<evidence type="ECO:0000259" key="7">
    <source>
        <dbReference type="Pfam" id="PF00520"/>
    </source>
</evidence>
<comment type="caution">
    <text evidence="8">The sequence shown here is derived from an EMBL/GenBank/DDBJ whole genome shotgun (WGS) entry which is preliminary data.</text>
</comment>
<feature type="region of interest" description="Disordered" evidence="5">
    <location>
        <begin position="35"/>
        <end position="59"/>
    </location>
</feature>
<evidence type="ECO:0000256" key="5">
    <source>
        <dbReference type="SAM" id="MobiDB-lite"/>
    </source>
</evidence>
<keyword evidence="9" id="KW-1185">Reference proteome</keyword>
<organism evidence="8 9">
    <name type="scientific">Meganyctiphanes norvegica</name>
    <name type="common">Northern krill</name>
    <name type="synonym">Thysanopoda norvegica</name>
    <dbReference type="NCBI Taxonomy" id="48144"/>
    <lineage>
        <taxon>Eukaryota</taxon>
        <taxon>Metazoa</taxon>
        <taxon>Ecdysozoa</taxon>
        <taxon>Arthropoda</taxon>
        <taxon>Crustacea</taxon>
        <taxon>Multicrustacea</taxon>
        <taxon>Malacostraca</taxon>
        <taxon>Eumalacostraca</taxon>
        <taxon>Eucarida</taxon>
        <taxon>Euphausiacea</taxon>
        <taxon>Euphausiidae</taxon>
        <taxon>Meganyctiphanes</taxon>
    </lineage>
</organism>
<evidence type="ECO:0000256" key="1">
    <source>
        <dbReference type="ARBA" id="ARBA00004141"/>
    </source>
</evidence>
<name>A0AAV2RQY2_MEGNR</name>
<feature type="transmembrane region" description="Helical" evidence="6">
    <location>
        <begin position="207"/>
        <end position="227"/>
    </location>
</feature>
<dbReference type="GO" id="GO:0019228">
    <property type="term" value="P:neuronal action potential"/>
    <property type="evidence" value="ECO:0007669"/>
    <property type="project" value="TreeGrafter"/>
</dbReference>
<dbReference type="AlphaFoldDB" id="A0AAV2RQY2"/>
<dbReference type="EMBL" id="CAXKWB010031070">
    <property type="protein sequence ID" value="CAL4139094.1"/>
    <property type="molecule type" value="Genomic_DNA"/>
</dbReference>
<keyword evidence="3 6" id="KW-1133">Transmembrane helix</keyword>
<dbReference type="Pfam" id="PF00520">
    <property type="entry name" value="Ion_trans"/>
    <property type="match status" value="1"/>
</dbReference>
<dbReference type="InterPro" id="IPR005821">
    <property type="entry name" value="Ion_trans_dom"/>
</dbReference>
<dbReference type="InterPro" id="IPR027359">
    <property type="entry name" value="Volt_channel_dom_sf"/>
</dbReference>
<feature type="compositionally biased region" description="Basic and acidic residues" evidence="5">
    <location>
        <begin position="35"/>
        <end position="48"/>
    </location>
</feature>
<gene>
    <name evidence="8" type="ORF">MNOR_LOCUS28329</name>
</gene>
<dbReference type="PANTHER" id="PTHR10037:SF288">
    <property type="entry name" value="SODIUM CHANNEL PROTEIN PARA"/>
    <property type="match status" value="1"/>
</dbReference>
<feature type="transmembrane region" description="Helical" evidence="6">
    <location>
        <begin position="137"/>
        <end position="159"/>
    </location>
</feature>
<dbReference type="Proteomes" id="UP001497623">
    <property type="component" value="Unassembled WGS sequence"/>
</dbReference>
<feature type="domain" description="Ion transport" evidence="7">
    <location>
        <begin position="140"/>
        <end position="297"/>
    </location>
</feature>
<dbReference type="Gene3D" id="1.20.120.350">
    <property type="entry name" value="Voltage-gated potassium channels. Chain C"/>
    <property type="match status" value="1"/>
</dbReference>